<evidence type="ECO:0000256" key="3">
    <source>
        <dbReference type="PROSITE-ProRule" id="PRU00708"/>
    </source>
</evidence>
<evidence type="ECO:0008006" key="6">
    <source>
        <dbReference type="Google" id="ProtNLM"/>
    </source>
</evidence>
<accession>A0A6A6MFZ0</accession>
<dbReference type="EMBL" id="JAAGAX010000006">
    <property type="protein sequence ID" value="KAF2311837.1"/>
    <property type="molecule type" value="Genomic_DNA"/>
</dbReference>
<evidence type="ECO:0000256" key="1">
    <source>
        <dbReference type="ARBA" id="ARBA00006643"/>
    </source>
</evidence>
<dbReference type="PROSITE" id="PS51375">
    <property type="entry name" value="PPR"/>
    <property type="match status" value="4"/>
</dbReference>
<dbReference type="Pfam" id="PF01535">
    <property type="entry name" value="PPR"/>
    <property type="match status" value="1"/>
</dbReference>
<dbReference type="InterPro" id="IPR046960">
    <property type="entry name" value="PPR_At4g14850-like_plant"/>
</dbReference>
<keyword evidence="2" id="KW-0677">Repeat</keyword>
<dbReference type="Gene3D" id="1.25.40.10">
    <property type="entry name" value="Tetratricopeptide repeat domain"/>
    <property type="match status" value="4"/>
</dbReference>
<dbReference type="PANTHER" id="PTHR47926:SF459">
    <property type="entry name" value="PENTATRICOPEPTIDE REPEAT-CONTAINING PROTEIN"/>
    <property type="match status" value="1"/>
</dbReference>
<dbReference type="Pfam" id="PF13041">
    <property type="entry name" value="PPR_2"/>
    <property type="match status" value="2"/>
</dbReference>
<protein>
    <recommendedName>
        <fullName evidence="6">Pentatricopeptide repeat-containing protein</fullName>
    </recommendedName>
</protein>
<sequence length="605" mass="67734">MKSWSFAFSNCDFVEGLLRCIYVHVYIKQPAELFSENGNSASATNMIKIRPYHLKSVLLDCIPTCNNLKSFKTIHAQLVTSGIVRNDLVVNRVVDFFGKSGDFVHYACGFLKQCDWRISSFPFNSLISSYAGSDRPQVAILGYRQIVRNGFSPDVYTFPAVLKSCSKFMGIGEGRQIHGIVVKMGLVIDIYVQNSLIHLYGICGHCGGAGRVFDEMLVRDVVSWTSIISGINLSIGRGIHGLIFKRPLEEGLEASNALIDMYVKCECLNEAKQIFDELPQKDIISWTSIISGLVQCNRPKDSLELFYDMQSSGVQPDRITLTSVLSACAAIGALDYGKWVHEYIDRKAIKWDIQIGTAMVDMYAKCGCIDLAVQTFNGMASKNIFTWNALLNGLAMHGRGCEAQELFEEMVRVGMMPNEVTFLAILTACCHSGLVDEGRKYFHQMISWQYNLSPRLEHYGCMIDLLCRAGLLDEALLLVKTMPMSPDVLIMGAILSACKAKGISHLSQHVLDHLIELESQYSGVYVLLSNIYASNQRWTDVTKVRRLMNEKGIKKFPGMSIIELDGKAHEFPVGDISHPRNKDAWILLKFLTNQIFREGYVQAHS</sequence>
<comment type="similarity">
    <text evidence="1">Belongs to the PPR family. PCMP-H subfamily.</text>
</comment>
<dbReference type="PANTHER" id="PTHR47926">
    <property type="entry name" value="PENTATRICOPEPTIDE REPEAT-CONTAINING PROTEIN"/>
    <property type="match status" value="1"/>
</dbReference>
<reference evidence="4 5" key="1">
    <citation type="journal article" date="2020" name="Mol. Plant">
        <title>The Chromosome-Based Rubber Tree Genome Provides New Insights into Spurge Genome Evolution and Rubber Biosynthesis.</title>
        <authorList>
            <person name="Liu J."/>
            <person name="Shi C."/>
            <person name="Shi C.C."/>
            <person name="Li W."/>
            <person name="Zhang Q.J."/>
            <person name="Zhang Y."/>
            <person name="Li K."/>
            <person name="Lu H.F."/>
            <person name="Shi C."/>
            <person name="Zhu S.T."/>
            <person name="Xiao Z.Y."/>
            <person name="Nan H."/>
            <person name="Yue Y."/>
            <person name="Zhu X.G."/>
            <person name="Wu Y."/>
            <person name="Hong X.N."/>
            <person name="Fan G.Y."/>
            <person name="Tong Y."/>
            <person name="Zhang D."/>
            <person name="Mao C.L."/>
            <person name="Liu Y.L."/>
            <person name="Hao S.J."/>
            <person name="Liu W.Q."/>
            <person name="Lv M.Q."/>
            <person name="Zhang H.B."/>
            <person name="Liu Y."/>
            <person name="Hu-Tang G.R."/>
            <person name="Wang J.P."/>
            <person name="Wang J.H."/>
            <person name="Sun Y.H."/>
            <person name="Ni S.B."/>
            <person name="Chen W.B."/>
            <person name="Zhang X.C."/>
            <person name="Jiao Y.N."/>
            <person name="Eichler E.E."/>
            <person name="Li G.H."/>
            <person name="Liu X."/>
            <person name="Gao L.Z."/>
        </authorList>
    </citation>
    <scope>NUCLEOTIDE SEQUENCE [LARGE SCALE GENOMIC DNA]</scope>
    <source>
        <strain evidence="5">cv. GT1</strain>
        <tissue evidence="4">Leaf</tissue>
    </source>
</reference>
<proteinExistence type="inferred from homology"/>
<feature type="repeat" description="PPR" evidence="3">
    <location>
        <begin position="383"/>
        <end position="417"/>
    </location>
</feature>
<dbReference type="InterPro" id="IPR002885">
    <property type="entry name" value="PPR_rpt"/>
</dbReference>
<feature type="repeat" description="PPR" evidence="3">
    <location>
        <begin position="418"/>
        <end position="452"/>
    </location>
</feature>
<dbReference type="InterPro" id="IPR011990">
    <property type="entry name" value="TPR-like_helical_dom_sf"/>
</dbReference>
<dbReference type="InterPro" id="IPR046848">
    <property type="entry name" value="E_motif"/>
</dbReference>
<comment type="caution">
    <text evidence="4">The sequence shown here is derived from an EMBL/GenBank/DDBJ whole genome shotgun (WGS) entry which is preliminary data.</text>
</comment>
<keyword evidence="5" id="KW-1185">Reference proteome</keyword>
<name>A0A6A6MFZ0_HEVBR</name>
<gene>
    <name evidence="4" type="ORF">GH714_026971</name>
</gene>
<evidence type="ECO:0000256" key="2">
    <source>
        <dbReference type="ARBA" id="ARBA00022737"/>
    </source>
</evidence>
<dbReference type="NCBIfam" id="TIGR00756">
    <property type="entry name" value="PPR"/>
    <property type="match status" value="4"/>
</dbReference>
<dbReference type="Pfam" id="PF20431">
    <property type="entry name" value="E_motif"/>
    <property type="match status" value="1"/>
</dbReference>
<organism evidence="4 5">
    <name type="scientific">Hevea brasiliensis</name>
    <name type="common">Para rubber tree</name>
    <name type="synonym">Siphonia brasiliensis</name>
    <dbReference type="NCBI Taxonomy" id="3981"/>
    <lineage>
        <taxon>Eukaryota</taxon>
        <taxon>Viridiplantae</taxon>
        <taxon>Streptophyta</taxon>
        <taxon>Embryophyta</taxon>
        <taxon>Tracheophyta</taxon>
        <taxon>Spermatophyta</taxon>
        <taxon>Magnoliopsida</taxon>
        <taxon>eudicotyledons</taxon>
        <taxon>Gunneridae</taxon>
        <taxon>Pentapetalae</taxon>
        <taxon>rosids</taxon>
        <taxon>fabids</taxon>
        <taxon>Malpighiales</taxon>
        <taxon>Euphorbiaceae</taxon>
        <taxon>Crotonoideae</taxon>
        <taxon>Micrandreae</taxon>
        <taxon>Hevea</taxon>
    </lineage>
</organism>
<dbReference type="FunFam" id="1.25.40.10:FF:000511">
    <property type="entry name" value="Pentatricopeptide repeat-containing protein"/>
    <property type="match status" value="1"/>
</dbReference>
<evidence type="ECO:0000313" key="4">
    <source>
        <dbReference type="EMBL" id="KAF2311837.1"/>
    </source>
</evidence>
<dbReference type="AlphaFoldDB" id="A0A6A6MFZ0"/>
<dbReference type="Proteomes" id="UP000467840">
    <property type="component" value="Chromosome 14"/>
</dbReference>
<dbReference type="GO" id="GO:0003723">
    <property type="term" value="F:RNA binding"/>
    <property type="evidence" value="ECO:0007669"/>
    <property type="project" value="InterPro"/>
</dbReference>
<feature type="repeat" description="PPR" evidence="3">
    <location>
        <begin position="119"/>
        <end position="153"/>
    </location>
</feature>
<feature type="repeat" description="PPR" evidence="3">
    <location>
        <begin position="282"/>
        <end position="316"/>
    </location>
</feature>
<dbReference type="GO" id="GO:0009451">
    <property type="term" value="P:RNA modification"/>
    <property type="evidence" value="ECO:0007669"/>
    <property type="project" value="InterPro"/>
</dbReference>
<evidence type="ECO:0000313" key="5">
    <source>
        <dbReference type="Proteomes" id="UP000467840"/>
    </source>
</evidence>
<dbReference type="Pfam" id="PF12854">
    <property type="entry name" value="PPR_1"/>
    <property type="match status" value="1"/>
</dbReference>
<dbReference type="FunFam" id="1.25.40.10:FF:000344">
    <property type="entry name" value="Pentatricopeptide repeat-containing protein"/>
    <property type="match status" value="1"/>
</dbReference>
<dbReference type="FunFam" id="1.25.40.10:FF:000333">
    <property type="entry name" value="Pentatricopeptide repeat-containing protein"/>
    <property type="match status" value="1"/>
</dbReference>